<protein>
    <recommendedName>
        <fullName evidence="3">methylated-DNA--[protein]-cysteine S-methyltransferase</fullName>
        <ecNumber evidence="3">2.1.1.63</ecNumber>
    </recommendedName>
</protein>
<name>A0AB33Z1K7_9GAMM</name>
<keyword evidence="7" id="KW-0234">DNA repair</keyword>
<dbReference type="AlphaFoldDB" id="A0AB33Z1K7"/>
<dbReference type="PANTHER" id="PTHR10815:SF5">
    <property type="entry name" value="METHYLATED-DNA--PROTEIN-CYSTEINE METHYLTRANSFERASE"/>
    <property type="match status" value="1"/>
</dbReference>
<keyword evidence="4 11" id="KW-0489">Methyltransferase</keyword>
<dbReference type="Gene3D" id="3.30.160.70">
    <property type="entry name" value="Methylated DNA-protein cysteine methyltransferase domain"/>
    <property type="match status" value="1"/>
</dbReference>
<dbReference type="Proteomes" id="UP000015462">
    <property type="component" value="Unassembled WGS sequence"/>
</dbReference>
<keyword evidence="12" id="KW-1185">Reference proteome</keyword>
<sequence length="171" mass="19287">MRSLNEIHIQSYDSPLGELLIGSFENQLCLCDWQQRQKRASIDRRLQTRLNAHYVNKKTAIIDTAFKQLNRYFRQELTQFDLPILMVGTDFQQRVWRSLQTIPYASTTSYQTIASTIHNKTAVRAVANAIGANAVSLIIPCHRIIGSHGSLTGYAGGLAAKKQLLALEQNQ</sequence>
<dbReference type="InterPro" id="IPR008332">
    <property type="entry name" value="MethylG_MeTrfase_N"/>
</dbReference>
<dbReference type="EMBL" id="ASHL01000005">
    <property type="protein sequence ID" value="EPD12969.1"/>
    <property type="molecule type" value="Genomic_DNA"/>
</dbReference>
<keyword evidence="6" id="KW-0227">DNA damage</keyword>
<evidence type="ECO:0000256" key="3">
    <source>
        <dbReference type="ARBA" id="ARBA00011918"/>
    </source>
</evidence>
<dbReference type="GO" id="GO:0003908">
    <property type="term" value="F:methylated-DNA-[protein]-cysteine S-methyltransferase activity"/>
    <property type="evidence" value="ECO:0007669"/>
    <property type="project" value="UniProtKB-EC"/>
</dbReference>
<dbReference type="InterPro" id="IPR036388">
    <property type="entry name" value="WH-like_DNA-bd_sf"/>
</dbReference>
<dbReference type="Gene3D" id="1.10.10.10">
    <property type="entry name" value="Winged helix-like DNA-binding domain superfamily/Winged helix DNA-binding domain"/>
    <property type="match status" value="1"/>
</dbReference>
<organism evidence="11 12">
    <name type="scientific">Cycloclasticus pugetii</name>
    <dbReference type="NCBI Taxonomy" id="34068"/>
    <lineage>
        <taxon>Bacteria</taxon>
        <taxon>Pseudomonadati</taxon>
        <taxon>Pseudomonadota</taxon>
        <taxon>Gammaproteobacteria</taxon>
        <taxon>Thiotrichales</taxon>
        <taxon>Piscirickettsiaceae</taxon>
        <taxon>Cycloclasticus</taxon>
    </lineage>
</organism>
<evidence type="ECO:0000313" key="11">
    <source>
        <dbReference type="EMBL" id="EPD12969.1"/>
    </source>
</evidence>
<dbReference type="Pfam" id="PF02870">
    <property type="entry name" value="Methyltransf_1N"/>
    <property type="match status" value="1"/>
</dbReference>
<comment type="catalytic activity">
    <reaction evidence="8">
        <text>a 6-O-methyl-2'-deoxyguanosine in DNA + L-cysteinyl-[protein] = S-methyl-L-cysteinyl-[protein] + a 2'-deoxyguanosine in DNA</text>
        <dbReference type="Rhea" id="RHEA:24000"/>
        <dbReference type="Rhea" id="RHEA-COMP:10131"/>
        <dbReference type="Rhea" id="RHEA-COMP:10132"/>
        <dbReference type="Rhea" id="RHEA-COMP:11367"/>
        <dbReference type="Rhea" id="RHEA-COMP:11368"/>
        <dbReference type="ChEBI" id="CHEBI:29950"/>
        <dbReference type="ChEBI" id="CHEBI:82612"/>
        <dbReference type="ChEBI" id="CHEBI:85445"/>
        <dbReference type="ChEBI" id="CHEBI:85448"/>
        <dbReference type="EC" id="2.1.1.63"/>
    </reaction>
</comment>
<evidence type="ECO:0000256" key="4">
    <source>
        <dbReference type="ARBA" id="ARBA00022603"/>
    </source>
</evidence>
<dbReference type="CDD" id="cd06445">
    <property type="entry name" value="ATase"/>
    <property type="match status" value="1"/>
</dbReference>
<dbReference type="SUPFAM" id="SSF53155">
    <property type="entry name" value="Methylated DNA-protein cysteine methyltransferase domain"/>
    <property type="match status" value="1"/>
</dbReference>
<dbReference type="NCBIfam" id="TIGR00589">
    <property type="entry name" value="ogt"/>
    <property type="match status" value="1"/>
</dbReference>
<proteinExistence type="inferred from homology"/>
<accession>A0AB33Z1K7</accession>
<comment type="similarity">
    <text evidence="2">Belongs to the MGMT family.</text>
</comment>
<evidence type="ECO:0000256" key="8">
    <source>
        <dbReference type="ARBA" id="ARBA00049348"/>
    </source>
</evidence>
<dbReference type="SUPFAM" id="SSF46767">
    <property type="entry name" value="Methylated DNA-protein cysteine methyltransferase, C-terminal domain"/>
    <property type="match status" value="1"/>
</dbReference>
<keyword evidence="5" id="KW-0808">Transferase</keyword>
<dbReference type="InterPro" id="IPR036631">
    <property type="entry name" value="MGMT_N_sf"/>
</dbReference>
<gene>
    <name evidence="11" type="ORF">L196_07394</name>
</gene>
<evidence type="ECO:0000256" key="2">
    <source>
        <dbReference type="ARBA" id="ARBA00008711"/>
    </source>
</evidence>
<evidence type="ECO:0000259" key="9">
    <source>
        <dbReference type="Pfam" id="PF01035"/>
    </source>
</evidence>
<dbReference type="RefSeq" id="WP_015006727.1">
    <property type="nucleotide sequence ID" value="NZ_JARGOU010000008.1"/>
</dbReference>
<dbReference type="InterPro" id="IPR014048">
    <property type="entry name" value="MethylDNA_cys_MeTrfase_DNA-bd"/>
</dbReference>
<comment type="catalytic activity">
    <reaction evidence="1">
        <text>a 4-O-methyl-thymidine in DNA + L-cysteinyl-[protein] = a thymidine in DNA + S-methyl-L-cysteinyl-[protein]</text>
        <dbReference type="Rhea" id="RHEA:53428"/>
        <dbReference type="Rhea" id="RHEA-COMP:10131"/>
        <dbReference type="Rhea" id="RHEA-COMP:10132"/>
        <dbReference type="Rhea" id="RHEA-COMP:13555"/>
        <dbReference type="Rhea" id="RHEA-COMP:13556"/>
        <dbReference type="ChEBI" id="CHEBI:29950"/>
        <dbReference type="ChEBI" id="CHEBI:82612"/>
        <dbReference type="ChEBI" id="CHEBI:137386"/>
        <dbReference type="ChEBI" id="CHEBI:137387"/>
        <dbReference type="EC" id="2.1.1.63"/>
    </reaction>
</comment>
<evidence type="ECO:0000256" key="7">
    <source>
        <dbReference type="ARBA" id="ARBA00023204"/>
    </source>
</evidence>
<evidence type="ECO:0000256" key="6">
    <source>
        <dbReference type="ARBA" id="ARBA00022763"/>
    </source>
</evidence>
<dbReference type="InterPro" id="IPR036217">
    <property type="entry name" value="MethylDNA_cys_MeTrfase_DNAb"/>
</dbReference>
<dbReference type="PROSITE" id="PS00374">
    <property type="entry name" value="MGMT"/>
    <property type="match status" value="1"/>
</dbReference>
<evidence type="ECO:0000259" key="10">
    <source>
        <dbReference type="Pfam" id="PF02870"/>
    </source>
</evidence>
<dbReference type="GO" id="GO:0006281">
    <property type="term" value="P:DNA repair"/>
    <property type="evidence" value="ECO:0007669"/>
    <property type="project" value="UniProtKB-KW"/>
</dbReference>
<reference evidence="11 12" key="1">
    <citation type="journal article" date="2013" name="Genome Announc.">
        <title>Genome Sequence of the Pyrene- and Fluoranthene-Degrading Bacterium Cycloclasticus sp. Strain PY97M.</title>
        <authorList>
            <person name="Cui Z."/>
            <person name="Xu G."/>
            <person name="Li Q."/>
            <person name="Gao W."/>
            <person name="Zheng L."/>
        </authorList>
    </citation>
    <scope>NUCLEOTIDE SEQUENCE [LARGE SCALE GENOMIC DNA]</scope>
    <source>
        <strain evidence="11 12">PY97M</strain>
    </source>
</reference>
<dbReference type="GO" id="GO:0032259">
    <property type="term" value="P:methylation"/>
    <property type="evidence" value="ECO:0007669"/>
    <property type="project" value="UniProtKB-KW"/>
</dbReference>
<evidence type="ECO:0000256" key="1">
    <source>
        <dbReference type="ARBA" id="ARBA00001286"/>
    </source>
</evidence>
<dbReference type="EC" id="2.1.1.63" evidence="3"/>
<feature type="domain" description="Methylated-DNA-[protein]-cysteine S-methyltransferase DNA binding" evidence="9">
    <location>
        <begin position="90"/>
        <end position="169"/>
    </location>
</feature>
<dbReference type="InterPro" id="IPR001497">
    <property type="entry name" value="MethylDNA_cys_MeTrfase_AS"/>
</dbReference>
<evidence type="ECO:0000313" key="12">
    <source>
        <dbReference type="Proteomes" id="UP000015462"/>
    </source>
</evidence>
<feature type="domain" description="Methylguanine DNA methyltransferase ribonuclease-like" evidence="10">
    <location>
        <begin position="9"/>
        <end position="84"/>
    </location>
</feature>
<dbReference type="FunFam" id="1.10.10.10:FF:000214">
    <property type="entry name" value="Methylated-DNA--protein-cysteine methyltransferase"/>
    <property type="match status" value="1"/>
</dbReference>
<dbReference type="Pfam" id="PF01035">
    <property type="entry name" value="DNA_binding_1"/>
    <property type="match status" value="1"/>
</dbReference>
<comment type="caution">
    <text evidence="11">The sequence shown here is derived from an EMBL/GenBank/DDBJ whole genome shotgun (WGS) entry which is preliminary data.</text>
</comment>
<evidence type="ECO:0000256" key="5">
    <source>
        <dbReference type="ARBA" id="ARBA00022679"/>
    </source>
</evidence>
<dbReference type="PANTHER" id="PTHR10815">
    <property type="entry name" value="METHYLATED-DNA--PROTEIN-CYSTEINE METHYLTRANSFERASE"/>
    <property type="match status" value="1"/>
</dbReference>